<dbReference type="FunFam" id="3.40.50.300:FF:000287">
    <property type="entry name" value="Multidrug ABC transporter ATP-binding protein"/>
    <property type="match status" value="1"/>
</dbReference>
<dbReference type="InterPro" id="IPR011527">
    <property type="entry name" value="ABC1_TM_dom"/>
</dbReference>
<dbReference type="PROSITE" id="PS00211">
    <property type="entry name" value="ABC_TRANSPORTER_1"/>
    <property type="match status" value="1"/>
</dbReference>
<evidence type="ECO:0000256" key="6">
    <source>
        <dbReference type="ARBA" id="ARBA00022989"/>
    </source>
</evidence>
<feature type="transmembrane region" description="Helical" evidence="10">
    <location>
        <begin position="277"/>
        <end position="295"/>
    </location>
</feature>
<dbReference type="PANTHER" id="PTHR24221:SF654">
    <property type="entry name" value="ATP-BINDING CASSETTE SUB-FAMILY B MEMBER 6"/>
    <property type="match status" value="1"/>
</dbReference>
<dbReference type="InterPro" id="IPR003439">
    <property type="entry name" value="ABC_transporter-like_ATP-bd"/>
</dbReference>
<gene>
    <name evidence="13" type="primary">ABCB6_2</name>
    <name evidence="13" type="ORF">BGZ97_004919</name>
</gene>
<dbReference type="InterPro" id="IPR039421">
    <property type="entry name" value="Type_1_exporter"/>
</dbReference>
<comment type="similarity">
    <text evidence="8">Belongs to the ABC transporter superfamily. ABCB family. Heavy Metal importer (TC 3.A.1.210) subfamily.</text>
</comment>
<dbReference type="InterPro" id="IPR036640">
    <property type="entry name" value="ABC1_TM_sf"/>
</dbReference>
<dbReference type="PANTHER" id="PTHR24221">
    <property type="entry name" value="ATP-BINDING CASSETTE SUB-FAMILY B"/>
    <property type="match status" value="1"/>
</dbReference>
<dbReference type="SMART" id="SM00382">
    <property type="entry name" value="AAA"/>
    <property type="match status" value="1"/>
</dbReference>
<name>A0A9P6RD18_9FUNG</name>
<feature type="domain" description="ABC transmembrane type-1" evidence="12">
    <location>
        <begin position="205"/>
        <end position="420"/>
    </location>
</feature>
<dbReference type="GO" id="GO:0005524">
    <property type="term" value="F:ATP binding"/>
    <property type="evidence" value="ECO:0007669"/>
    <property type="project" value="UniProtKB-KW"/>
</dbReference>
<keyword evidence="14" id="KW-1185">Reference proteome</keyword>
<accession>A0A9P6RD18</accession>
<dbReference type="GO" id="GO:0016887">
    <property type="term" value="F:ATP hydrolysis activity"/>
    <property type="evidence" value="ECO:0007669"/>
    <property type="project" value="InterPro"/>
</dbReference>
<dbReference type="GO" id="GO:0016020">
    <property type="term" value="C:membrane"/>
    <property type="evidence" value="ECO:0007669"/>
    <property type="project" value="UniProtKB-SubCell"/>
</dbReference>
<dbReference type="Pfam" id="PF00005">
    <property type="entry name" value="ABC_tran"/>
    <property type="match status" value="1"/>
</dbReference>
<dbReference type="GO" id="GO:0140359">
    <property type="term" value="F:ABC-type transporter activity"/>
    <property type="evidence" value="ECO:0007669"/>
    <property type="project" value="InterPro"/>
</dbReference>
<feature type="transmembrane region" description="Helical" evidence="10">
    <location>
        <begin position="251"/>
        <end position="271"/>
    </location>
</feature>
<evidence type="ECO:0000256" key="5">
    <source>
        <dbReference type="ARBA" id="ARBA00022840"/>
    </source>
</evidence>
<sequence length="732" mass="81347">MVDNLWKFSFGVTGDVLERMLVGSLVLRFGHLCVMALLSVIILSEILDPSVLQIPASILMDPLASPPKTNTGLGAIASEIPIVADDEKDSTNIPQQQGFKPILRKVVFSLRMTYPSGKRWLEILYFVKFGIMILGRAIVFYTPMQTERIIRAFGHTGQVAGGTPILSKFDMASIVSYVVYDYLQRYSNVLTAITAVVDTPVDDYARTSMTLRFFQHVHGLSMEYHLNAKSGETMPVLRSAESSVIYITDMLMYQILPSILDVILSLVYFWFAWGWKYGLVMVVNLVIYMIINHFVSKRRIKTWNDCSDISYKASSRATDSLQNFETVKHFTNEAFEVDRYRAGLAGYSKTNLRSTVEDSLLAMPRGLLWSWNLFIGCAFCATEIAQGNRDPSSFMTFVLHTKQLENPVDTFGWVFSSIKREFNCIEQLFAILEAEPTVKDIPNAPSLITKKGNIEFEDVCFQYSSDKKGLSNISFKVPQGSTVGIVGPTGSGKSTLLKLMFRLWDPTSGRILIDGQDISKVTQISVREQIGVVPQDTALLDESILYNIGYARPSATRVEIEDAAKAAQIHENIMTFEQGYNTSVGERGAKLSGGERQRIGIARVVLKQPSIILLDEATSALDSATESDIQKALNAVTENRTTFVVAHRLSTVMHADLILCIKDGRIVERGTHEELIQKAAESDGEGEYYKMWKIQSGESVSSNASTVGDDELGSTVQAMTSVPEPCPSLKEP</sequence>
<keyword evidence="7 10" id="KW-0472">Membrane</keyword>
<proteinExistence type="inferred from homology"/>
<dbReference type="AlphaFoldDB" id="A0A9P6RD18"/>
<dbReference type="SUPFAM" id="SSF90123">
    <property type="entry name" value="ABC transporter transmembrane region"/>
    <property type="match status" value="1"/>
</dbReference>
<comment type="subcellular location">
    <subcellularLocation>
        <location evidence="1">Membrane</location>
        <topology evidence="1">Multi-pass membrane protein</topology>
    </subcellularLocation>
</comment>
<evidence type="ECO:0000256" key="9">
    <source>
        <dbReference type="SAM" id="MobiDB-lite"/>
    </source>
</evidence>
<dbReference type="InterPro" id="IPR017871">
    <property type="entry name" value="ABC_transporter-like_CS"/>
</dbReference>
<feature type="domain" description="ABC transporter" evidence="11">
    <location>
        <begin position="454"/>
        <end position="688"/>
    </location>
</feature>
<dbReference type="OrthoDB" id="6500128at2759"/>
<keyword evidence="4" id="KW-0547">Nucleotide-binding</keyword>
<feature type="region of interest" description="Disordered" evidence="9">
    <location>
        <begin position="698"/>
        <end position="732"/>
    </location>
</feature>
<dbReference type="InterPro" id="IPR003593">
    <property type="entry name" value="AAA+_ATPase"/>
</dbReference>
<evidence type="ECO:0000256" key="7">
    <source>
        <dbReference type="ARBA" id="ARBA00023136"/>
    </source>
</evidence>
<dbReference type="Gene3D" id="3.40.50.300">
    <property type="entry name" value="P-loop containing nucleotide triphosphate hydrolases"/>
    <property type="match status" value="1"/>
</dbReference>
<dbReference type="Gene3D" id="1.20.1560.10">
    <property type="entry name" value="ABC transporter type 1, transmembrane domain"/>
    <property type="match status" value="1"/>
</dbReference>
<keyword evidence="3 10" id="KW-0812">Transmembrane</keyword>
<evidence type="ECO:0000256" key="1">
    <source>
        <dbReference type="ARBA" id="ARBA00004141"/>
    </source>
</evidence>
<keyword evidence="2" id="KW-0813">Transport</keyword>
<protein>
    <submittedName>
        <fullName evidence="13">ATP-binding cassette sub- B member 6, mitochondrial</fullName>
    </submittedName>
</protein>
<dbReference type="PROSITE" id="PS50893">
    <property type="entry name" value="ABC_TRANSPORTER_2"/>
    <property type="match status" value="1"/>
</dbReference>
<evidence type="ECO:0000259" key="11">
    <source>
        <dbReference type="PROSITE" id="PS50893"/>
    </source>
</evidence>
<comment type="caution">
    <text evidence="13">The sequence shown here is derived from an EMBL/GenBank/DDBJ whole genome shotgun (WGS) entry which is preliminary data.</text>
</comment>
<evidence type="ECO:0000313" key="13">
    <source>
        <dbReference type="EMBL" id="KAG0317747.1"/>
    </source>
</evidence>
<evidence type="ECO:0000256" key="4">
    <source>
        <dbReference type="ARBA" id="ARBA00022741"/>
    </source>
</evidence>
<evidence type="ECO:0000256" key="8">
    <source>
        <dbReference type="ARBA" id="ARBA00024363"/>
    </source>
</evidence>
<dbReference type="Pfam" id="PF00664">
    <property type="entry name" value="ABC_membrane"/>
    <property type="match status" value="1"/>
</dbReference>
<evidence type="ECO:0000256" key="10">
    <source>
        <dbReference type="SAM" id="Phobius"/>
    </source>
</evidence>
<dbReference type="InterPro" id="IPR027417">
    <property type="entry name" value="P-loop_NTPase"/>
</dbReference>
<reference evidence="13" key="1">
    <citation type="journal article" date="2020" name="Fungal Divers.">
        <title>Resolving the Mortierellaceae phylogeny through synthesis of multi-gene phylogenetics and phylogenomics.</title>
        <authorList>
            <person name="Vandepol N."/>
            <person name="Liber J."/>
            <person name="Desiro A."/>
            <person name="Na H."/>
            <person name="Kennedy M."/>
            <person name="Barry K."/>
            <person name="Grigoriev I.V."/>
            <person name="Miller A.N."/>
            <person name="O'Donnell K."/>
            <person name="Stajich J.E."/>
            <person name="Bonito G."/>
        </authorList>
    </citation>
    <scope>NUCLEOTIDE SEQUENCE</scope>
    <source>
        <strain evidence="13">NVP60</strain>
    </source>
</reference>
<evidence type="ECO:0000259" key="12">
    <source>
        <dbReference type="PROSITE" id="PS50929"/>
    </source>
</evidence>
<evidence type="ECO:0000256" key="3">
    <source>
        <dbReference type="ARBA" id="ARBA00022692"/>
    </source>
</evidence>
<dbReference type="Proteomes" id="UP000823405">
    <property type="component" value="Unassembled WGS sequence"/>
</dbReference>
<evidence type="ECO:0000256" key="2">
    <source>
        <dbReference type="ARBA" id="ARBA00022448"/>
    </source>
</evidence>
<feature type="transmembrane region" description="Helical" evidence="10">
    <location>
        <begin position="123"/>
        <end position="141"/>
    </location>
</feature>
<organism evidence="13 14">
    <name type="scientific">Linnemannia gamsii</name>
    <dbReference type="NCBI Taxonomy" id="64522"/>
    <lineage>
        <taxon>Eukaryota</taxon>
        <taxon>Fungi</taxon>
        <taxon>Fungi incertae sedis</taxon>
        <taxon>Mucoromycota</taxon>
        <taxon>Mortierellomycotina</taxon>
        <taxon>Mortierellomycetes</taxon>
        <taxon>Mortierellales</taxon>
        <taxon>Mortierellaceae</taxon>
        <taxon>Linnemannia</taxon>
    </lineage>
</organism>
<feature type="transmembrane region" description="Helical" evidence="10">
    <location>
        <begin position="21"/>
        <end position="43"/>
    </location>
</feature>
<keyword evidence="6 10" id="KW-1133">Transmembrane helix</keyword>
<evidence type="ECO:0000313" key="14">
    <source>
        <dbReference type="Proteomes" id="UP000823405"/>
    </source>
</evidence>
<dbReference type="EMBL" id="JAAAIN010000227">
    <property type="protein sequence ID" value="KAG0317747.1"/>
    <property type="molecule type" value="Genomic_DNA"/>
</dbReference>
<keyword evidence="5 13" id="KW-0067">ATP-binding</keyword>
<dbReference type="SUPFAM" id="SSF52540">
    <property type="entry name" value="P-loop containing nucleoside triphosphate hydrolases"/>
    <property type="match status" value="1"/>
</dbReference>
<dbReference type="PROSITE" id="PS50929">
    <property type="entry name" value="ABC_TM1F"/>
    <property type="match status" value="1"/>
</dbReference>